<accession>A0A370CG65</accession>
<evidence type="ECO:0000256" key="1">
    <source>
        <dbReference type="SAM" id="SignalP"/>
    </source>
</evidence>
<organism evidence="2 3">
    <name type="scientific">Candidatus Aquirickettsiella gammari</name>
    <dbReference type="NCBI Taxonomy" id="2016198"/>
    <lineage>
        <taxon>Bacteria</taxon>
        <taxon>Pseudomonadati</taxon>
        <taxon>Pseudomonadota</taxon>
        <taxon>Gammaproteobacteria</taxon>
        <taxon>Legionellales</taxon>
        <taxon>Coxiellaceae</taxon>
        <taxon>Candidatus Aquirickettsiella</taxon>
    </lineage>
</organism>
<proteinExistence type="predicted"/>
<evidence type="ECO:0000313" key="3">
    <source>
        <dbReference type="Proteomes" id="UP000226429"/>
    </source>
</evidence>
<dbReference type="Proteomes" id="UP000226429">
    <property type="component" value="Unassembled WGS sequence"/>
</dbReference>
<keyword evidence="3" id="KW-1185">Reference proteome</keyword>
<sequence length="135" mass="15233">MQKKLIRRLLIGLLMINLSACASHPWHSTTKNQAAALDKPNDIFLDTSIAHFMGDADHNKLHDLIATAQAEQLTSWYSATSGARFEFISQKIFVNPKGQGCRDYQIKVMRGFVTYPSFNYTACRDSEGVWQVVSH</sequence>
<gene>
    <name evidence="2" type="ORF">CFE62_005830</name>
</gene>
<comment type="caution">
    <text evidence="2">The sequence shown here is derived from an EMBL/GenBank/DDBJ whole genome shotgun (WGS) entry which is preliminary data.</text>
</comment>
<evidence type="ECO:0000313" key="2">
    <source>
        <dbReference type="EMBL" id="RDH40048.1"/>
    </source>
</evidence>
<dbReference type="EMBL" id="NMOS02000018">
    <property type="protein sequence ID" value="RDH40048.1"/>
    <property type="molecule type" value="Genomic_DNA"/>
</dbReference>
<feature type="signal peptide" evidence="1">
    <location>
        <begin position="1"/>
        <end position="22"/>
    </location>
</feature>
<dbReference type="AlphaFoldDB" id="A0A370CG65"/>
<keyword evidence="1" id="KW-0732">Signal</keyword>
<protein>
    <recommendedName>
        <fullName evidence="4">Surface antigen domain-containing protein</fullName>
    </recommendedName>
</protein>
<reference evidence="2 3" key="1">
    <citation type="journal article" date="2017" name="Int. J. Syst. Evol. Microbiol.">
        <title>Aquarickettsiella crustaci n. gen. n. sp. (Gammaproteobacteria: Legionellales: Coxiellaceae); a bacterial pathogen of the freshwater crustacean: Gammarus fossarum (Malacostraca: Amphipoda).</title>
        <authorList>
            <person name="Bojko J."/>
            <person name="Dunn A.M."/>
            <person name="Stebbing P.D."/>
            <person name="Van Aerle R."/>
            <person name="Bacela-Spychalska K."/>
            <person name="Bean T.P."/>
            <person name="Stentiford G.D."/>
        </authorList>
    </citation>
    <scope>NUCLEOTIDE SEQUENCE [LARGE SCALE GENOMIC DNA]</scope>
    <source>
        <strain evidence="2">RA15029</strain>
    </source>
</reference>
<reference evidence="2 3" key="2">
    <citation type="journal article" date="2018" name="J. Invertebr. Pathol.">
        <title>'Candidatus Aquirickettsiella gammari' (Gammaproteobacteria: Legionellales: Coxiellaceae): A bacterial pathogen of the freshwater crustacean Gammarus fossarum (Malacostraca: Amphipoda).</title>
        <authorList>
            <person name="Bojko J."/>
            <person name="Dunn A.M."/>
            <person name="Stebbing P.D."/>
            <person name="van Aerle R."/>
            <person name="Bacela-Spychalska K."/>
            <person name="Bean T.P."/>
            <person name="Urrutia A."/>
            <person name="Stentiford G.D."/>
        </authorList>
    </citation>
    <scope>NUCLEOTIDE SEQUENCE [LARGE SCALE GENOMIC DNA]</scope>
    <source>
        <strain evidence="2">RA15029</strain>
    </source>
</reference>
<feature type="chain" id="PRO_5016630581" description="Surface antigen domain-containing protein" evidence="1">
    <location>
        <begin position="23"/>
        <end position="135"/>
    </location>
</feature>
<name>A0A370CG65_9COXI</name>
<evidence type="ECO:0008006" key="4">
    <source>
        <dbReference type="Google" id="ProtNLM"/>
    </source>
</evidence>